<keyword evidence="3" id="KW-1185">Reference proteome</keyword>
<feature type="compositionally biased region" description="Polar residues" evidence="1">
    <location>
        <begin position="69"/>
        <end position="89"/>
    </location>
</feature>
<evidence type="ECO:0000256" key="1">
    <source>
        <dbReference type="SAM" id="MobiDB-lite"/>
    </source>
</evidence>
<dbReference type="EMBL" id="UZAE01012252">
    <property type="protein sequence ID" value="VDO04196.1"/>
    <property type="molecule type" value="Genomic_DNA"/>
</dbReference>
<feature type="compositionally biased region" description="Gly residues" evidence="1">
    <location>
        <begin position="763"/>
        <end position="775"/>
    </location>
</feature>
<feature type="compositionally biased region" description="Polar residues" evidence="1">
    <location>
        <begin position="831"/>
        <end position="840"/>
    </location>
</feature>
<name>A0A158QHY5_RODNA</name>
<feature type="compositionally biased region" description="Low complexity" evidence="1">
    <location>
        <begin position="679"/>
        <end position="692"/>
    </location>
</feature>
<feature type="compositionally biased region" description="Low complexity" evidence="1">
    <location>
        <begin position="450"/>
        <end position="499"/>
    </location>
</feature>
<evidence type="ECO:0000313" key="2">
    <source>
        <dbReference type="EMBL" id="VDO04196.1"/>
    </source>
</evidence>
<feature type="compositionally biased region" description="Low complexity" evidence="1">
    <location>
        <begin position="850"/>
        <end position="859"/>
    </location>
</feature>
<feature type="region of interest" description="Disordered" evidence="1">
    <location>
        <begin position="357"/>
        <end position="386"/>
    </location>
</feature>
<reference evidence="2 3" key="2">
    <citation type="submission" date="2018-11" db="EMBL/GenBank/DDBJ databases">
        <authorList>
            <consortium name="Pathogen Informatics"/>
        </authorList>
    </citation>
    <scope>NUCLEOTIDE SEQUENCE [LARGE SCALE GENOMIC DNA]</scope>
</reference>
<protein>
    <submittedName>
        <fullName evidence="4">SAM domain-containing protein</fullName>
    </submittedName>
</protein>
<feature type="region of interest" description="Disordered" evidence="1">
    <location>
        <begin position="45"/>
        <end position="183"/>
    </location>
</feature>
<feature type="region of interest" description="Disordered" evidence="1">
    <location>
        <begin position="1276"/>
        <end position="1332"/>
    </location>
</feature>
<feature type="compositionally biased region" description="Polar residues" evidence="1">
    <location>
        <begin position="365"/>
        <end position="375"/>
    </location>
</feature>
<feature type="compositionally biased region" description="Polar residues" evidence="1">
    <location>
        <begin position="917"/>
        <end position="935"/>
    </location>
</feature>
<accession>A0A158QHY5</accession>
<feature type="compositionally biased region" description="Polar residues" evidence="1">
    <location>
        <begin position="1114"/>
        <end position="1148"/>
    </location>
</feature>
<dbReference type="WBParaSite" id="HNAJ_0000829601-mRNA-1">
    <property type="protein sequence ID" value="HNAJ_0000829601-mRNA-1"/>
    <property type="gene ID" value="HNAJ_0000829601"/>
</dbReference>
<feature type="region of interest" description="Disordered" evidence="1">
    <location>
        <begin position="1112"/>
        <end position="1166"/>
    </location>
</feature>
<feature type="region of interest" description="Disordered" evidence="1">
    <location>
        <begin position="1179"/>
        <end position="1208"/>
    </location>
</feature>
<feature type="compositionally biased region" description="Polar residues" evidence="1">
    <location>
        <begin position="958"/>
        <end position="973"/>
    </location>
</feature>
<proteinExistence type="predicted"/>
<feature type="region of interest" description="Disordered" evidence="1">
    <location>
        <begin position="733"/>
        <end position="752"/>
    </location>
</feature>
<gene>
    <name evidence="2" type="ORF">HNAJ_LOCUS8292</name>
</gene>
<feature type="region of interest" description="Disordered" evidence="1">
    <location>
        <begin position="419"/>
        <end position="567"/>
    </location>
</feature>
<feature type="compositionally biased region" description="Polar residues" evidence="1">
    <location>
        <begin position="1007"/>
        <end position="1036"/>
    </location>
</feature>
<feature type="region of interest" description="Disordered" evidence="1">
    <location>
        <begin position="763"/>
        <end position="1065"/>
    </location>
</feature>
<feature type="compositionally biased region" description="Low complexity" evidence="1">
    <location>
        <begin position="47"/>
        <end position="60"/>
    </location>
</feature>
<feature type="compositionally biased region" description="Low complexity" evidence="1">
    <location>
        <begin position="132"/>
        <end position="143"/>
    </location>
</feature>
<feature type="compositionally biased region" description="Polar residues" evidence="1">
    <location>
        <begin position="807"/>
        <end position="823"/>
    </location>
</feature>
<feature type="compositionally biased region" description="Low complexity" evidence="1">
    <location>
        <begin position="513"/>
        <end position="528"/>
    </location>
</feature>
<organism evidence="4">
    <name type="scientific">Rodentolepis nana</name>
    <name type="common">Dwarf tapeworm</name>
    <name type="synonym">Hymenolepis nana</name>
    <dbReference type="NCBI Taxonomy" id="102285"/>
    <lineage>
        <taxon>Eukaryota</taxon>
        <taxon>Metazoa</taxon>
        <taxon>Spiralia</taxon>
        <taxon>Lophotrochozoa</taxon>
        <taxon>Platyhelminthes</taxon>
        <taxon>Cestoda</taxon>
        <taxon>Eucestoda</taxon>
        <taxon>Cyclophyllidea</taxon>
        <taxon>Hymenolepididae</taxon>
        <taxon>Rodentolepis</taxon>
    </lineage>
</organism>
<feature type="compositionally biased region" description="Pro residues" evidence="1">
    <location>
        <begin position="936"/>
        <end position="957"/>
    </location>
</feature>
<dbReference type="STRING" id="102285.A0A158QHY5"/>
<reference evidence="4" key="1">
    <citation type="submission" date="2016-04" db="UniProtKB">
        <authorList>
            <consortium name="WormBaseParasite"/>
        </authorList>
    </citation>
    <scope>IDENTIFICATION</scope>
</reference>
<dbReference type="OrthoDB" id="7668649at2759"/>
<dbReference type="Proteomes" id="UP000278807">
    <property type="component" value="Unassembled WGS sequence"/>
</dbReference>
<feature type="compositionally biased region" description="Polar residues" evidence="1">
    <location>
        <begin position="536"/>
        <end position="550"/>
    </location>
</feature>
<evidence type="ECO:0000313" key="4">
    <source>
        <dbReference type="WBParaSite" id="HNAJ_0000829601-mRNA-1"/>
    </source>
</evidence>
<feature type="region of interest" description="Disordered" evidence="1">
    <location>
        <begin position="668"/>
        <end position="717"/>
    </location>
</feature>
<feature type="compositionally biased region" description="Polar residues" evidence="1">
    <location>
        <begin position="1179"/>
        <end position="1190"/>
    </location>
</feature>
<sequence length="1332" mass="140395">MHAYGQINLCAGTLAGRAHTLSAAAAAAAAAAVCCARTTLFWQPDGQSSSSTTNNQQHTSLGQHPHSVGSISSVRSPPVTNNKLLQNSPLRRPSSGPVLEHDLKQEGETDGVKTHSAPSSVSEGARKISAHSQSLSNNSKLQSVPESNSRDSKPISSSVTNVQQQQQQHVSAFSAANRPMFSPTPVSPATHMMVFTTEMANDAAVKNQRSRLRLTTYHSTHPTVQSYMLQHGMFHTTPAVAAAAASIAVDSGSVTQEQLENRKNKMATLERIHFTLTKNKTSAAAQGVPPLQQQQQQQHMYATGGQMSGSSASSCVATPIPPMQQHDHGHPPGDMQPMESRGMMMTNREMAWIQQQRRQQQQHQALSTVHQSSPMSGGDPNGGMGHFPYSPMDPNMFGSPILVVPDNVYPSGPPPPPPNKFCVPAPPPYGNNNKRPYPPSDSLPGGLPDSHQSQFWGSQQQQVMMDQQQQQQQQVMMLQQQQQQSQQSQNALPASRAATGRGGSGVGKKRKTGTTAASRAAAARASGPQGPPSGFNPASQRMPPTQQPQIHSGMKPGGFGAVPIGPPRGNYQSSMMGGGDPLNGGPCALTLALLPLCAASAIIFPNGKVGTGGGGGGGGGFWAARARCRRWKESRLKFMLGFQNPSYRGGGPMMGPGGMMEQPIYPPMAVGPGGPPGGQLPQSSIQQQQTLPMGGGYSHPPNDCMSPSSNSSTQHLTSASLASLARLSQLSGTEGPYCLQPPNSNPNVPTPGFSRMTSAPDMLGGGGFPGGGGPGMMSNPEGDPNSMCAMPGNPNTPGYQHQGVPMPQSNSQQPGFHPSSHQQALGDASAVVSTRCITPSSAPPICAPQPTSNSPSTPTGGAVVNPLPSSQQPPQSGAASQQSQQQSSCPPQQQSGQFQQINYPHMNGNPQLHPGQYMQQQPSSRQFYGISNGSTCPPPPNQRLEPPRNPPQLPPPTNVQITPKTPHTIQYLPTTSTTTTAGLPGGNTTSISNAPSSGPYPPGPQQKVRTSSGQKIQSPCHTQVAPNAAVQPTNGLNALPPHPPSSANRRCPKMDQLPPAQQSSIVMGGNNPSVCCVIALGWLHDVSNVNPSHYPSLSTPFVDMVAGMPDGSEMYTTGPQPKYLSHQQQQRFPMTTDVTAQQSDSTNPFDFPQGATPYPNTTASQSRNLYRDPSIHFQQQPQPYASSSTGPGYRPAETDSSQMVSGVPNTTVTASKNALAPSAATSGSQQSQQQMYMGGVDMNYPQSQPRWQQPQMMGGNGNDFYMQQQQGAVMMAPSQGGANPQSQAAGFYMHPQPGGSGIPPNHLQPPANPTPSHQQNQGHTSRPYPALL</sequence>
<feature type="compositionally biased region" description="Basic and acidic residues" evidence="1">
    <location>
        <begin position="99"/>
        <end position="113"/>
    </location>
</feature>
<feature type="compositionally biased region" description="Polar residues" evidence="1">
    <location>
        <begin position="1198"/>
        <end position="1208"/>
    </location>
</feature>
<feature type="compositionally biased region" description="Polar residues" evidence="1">
    <location>
        <begin position="1314"/>
        <end position="1324"/>
    </location>
</feature>
<evidence type="ECO:0000313" key="3">
    <source>
        <dbReference type="Proteomes" id="UP000278807"/>
    </source>
</evidence>
<feature type="compositionally biased region" description="Pro residues" evidence="1">
    <location>
        <begin position="419"/>
        <end position="429"/>
    </location>
</feature>
<feature type="compositionally biased region" description="Low complexity" evidence="1">
    <location>
        <begin position="868"/>
        <end position="900"/>
    </location>
</feature>